<organism evidence="4">
    <name type="scientific">hydrothermal vent metagenome</name>
    <dbReference type="NCBI Taxonomy" id="652676"/>
    <lineage>
        <taxon>unclassified sequences</taxon>
        <taxon>metagenomes</taxon>
        <taxon>ecological metagenomes</taxon>
    </lineage>
</organism>
<reference evidence="4" key="1">
    <citation type="submission" date="2018-06" db="EMBL/GenBank/DDBJ databases">
        <authorList>
            <person name="Zhirakovskaya E."/>
        </authorList>
    </citation>
    <scope>NUCLEOTIDE SEQUENCE</scope>
</reference>
<protein>
    <submittedName>
        <fullName evidence="4">UDP-N-acetylmuramoylalanyl-D-glutamate--2,6-diaminopimelate ligase</fullName>
        <ecNumber evidence="4">6.3.2.13</ecNumber>
    </submittedName>
</protein>
<feature type="domain" description="Mur ligase central" evidence="3">
    <location>
        <begin position="126"/>
        <end position="332"/>
    </location>
</feature>
<dbReference type="PANTHER" id="PTHR23135">
    <property type="entry name" value="MUR LIGASE FAMILY MEMBER"/>
    <property type="match status" value="1"/>
</dbReference>
<evidence type="ECO:0000256" key="1">
    <source>
        <dbReference type="ARBA" id="ARBA00005898"/>
    </source>
</evidence>
<evidence type="ECO:0000313" key="4">
    <source>
        <dbReference type="EMBL" id="VAW56756.1"/>
    </source>
</evidence>
<dbReference type="GO" id="GO:0005737">
    <property type="term" value="C:cytoplasm"/>
    <property type="evidence" value="ECO:0007669"/>
    <property type="project" value="InterPro"/>
</dbReference>
<dbReference type="InterPro" id="IPR036565">
    <property type="entry name" value="Mur-like_cat_sf"/>
</dbReference>
<dbReference type="GO" id="GO:0008360">
    <property type="term" value="P:regulation of cell shape"/>
    <property type="evidence" value="ECO:0007669"/>
    <property type="project" value="InterPro"/>
</dbReference>
<proteinExistence type="inferred from homology"/>
<dbReference type="NCBIfam" id="NF001126">
    <property type="entry name" value="PRK00139.1-4"/>
    <property type="match status" value="1"/>
</dbReference>
<dbReference type="NCBIfam" id="NF001124">
    <property type="entry name" value="PRK00139.1-2"/>
    <property type="match status" value="1"/>
</dbReference>
<dbReference type="GO" id="GO:0051301">
    <property type="term" value="P:cell division"/>
    <property type="evidence" value="ECO:0007669"/>
    <property type="project" value="InterPro"/>
</dbReference>
<gene>
    <name evidence="4" type="ORF">MNBD_GAMMA07-1841</name>
</gene>
<accession>A0A3B0XJZ8</accession>
<dbReference type="SUPFAM" id="SSF53244">
    <property type="entry name" value="MurD-like peptide ligases, peptide-binding domain"/>
    <property type="match status" value="1"/>
</dbReference>
<dbReference type="EC" id="6.3.2.13" evidence="4"/>
<dbReference type="InterPro" id="IPR035911">
    <property type="entry name" value="MurE/MurF_N"/>
</dbReference>
<keyword evidence="4" id="KW-0436">Ligase</keyword>
<dbReference type="HAMAP" id="MF_00208">
    <property type="entry name" value="MurE"/>
    <property type="match status" value="1"/>
</dbReference>
<dbReference type="Pfam" id="PF08245">
    <property type="entry name" value="Mur_ligase_M"/>
    <property type="match status" value="1"/>
</dbReference>
<dbReference type="Gene3D" id="3.40.1190.10">
    <property type="entry name" value="Mur-like, catalytic domain"/>
    <property type="match status" value="1"/>
</dbReference>
<evidence type="ECO:0000259" key="2">
    <source>
        <dbReference type="Pfam" id="PF02875"/>
    </source>
</evidence>
<dbReference type="InterPro" id="IPR036615">
    <property type="entry name" value="Mur_ligase_C_dom_sf"/>
</dbReference>
<feature type="domain" description="Mur ligase C-terminal" evidence="2">
    <location>
        <begin position="355"/>
        <end position="481"/>
    </location>
</feature>
<dbReference type="Pfam" id="PF02875">
    <property type="entry name" value="Mur_ligase_C"/>
    <property type="match status" value="1"/>
</dbReference>
<dbReference type="InterPro" id="IPR005761">
    <property type="entry name" value="UDP-N-AcMur-Glu-dNH2Pim_ligase"/>
</dbReference>
<sequence length="509" mass="56144">MMVKSISNHVAITLKQLLANYLATEFLPDTDVLGLTLDSRCVEEGFVFVALEGKFEHGLAYAETALNQGAAAILYDANCDQYCQQILSKLMPRSVCVPIRDLQNKLGEMANQFYAKPSEQMFVTGITGTDGKTSVSHFIAQAMNNAHGAAAVIGTLGNGAINTLTESMHTTPDVIRLHAILADLKQQDIGNVSIEVSSHGLDQKRSANVDFNVAVLTNFTRDHLDYHGDINSYKQAKKKLFAENAEKTFVLNIDDDLGAELYSEYGKKDNIWLYGLTESKARQSHLYVYASHIRNETNGISFMLHSSMGESDVNIQLIGEFNVYNALACFSVLLENNINFNIAIRYIEKLSTVPGRMELIVNAQKPSVVIDYAHTPEALNQALINVRKHTNGKVICVFGCGGDRDAGKRPLMGEVAESLSDLIFITNDNPRTESPENIIDDIKQGLSNPVQLIVEMDREKAIQQAISLATKNDLILIAGKGHEQYQIIKNQKNAFSDKDIALQALEVKT</sequence>
<dbReference type="InterPro" id="IPR004101">
    <property type="entry name" value="Mur_ligase_C"/>
</dbReference>
<dbReference type="GO" id="GO:0005524">
    <property type="term" value="F:ATP binding"/>
    <property type="evidence" value="ECO:0007669"/>
    <property type="project" value="InterPro"/>
</dbReference>
<dbReference type="Gene3D" id="3.90.190.20">
    <property type="entry name" value="Mur ligase, C-terminal domain"/>
    <property type="match status" value="1"/>
</dbReference>
<evidence type="ECO:0000259" key="3">
    <source>
        <dbReference type="Pfam" id="PF08245"/>
    </source>
</evidence>
<dbReference type="NCBIfam" id="TIGR01085">
    <property type="entry name" value="murE"/>
    <property type="match status" value="1"/>
</dbReference>
<dbReference type="Gene3D" id="3.40.1390.10">
    <property type="entry name" value="MurE/MurF, N-terminal domain"/>
    <property type="match status" value="1"/>
</dbReference>
<comment type="similarity">
    <text evidence="1">Belongs to the MurCDEF family. MurE subfamily.</text>
</comment>
<dbReference type="SUPFAM" id="SSF53623">
    <property type="entry name" value="MurD-like peptide ligases, catalytic domain"/>
    <property type="match status" value="1"/>
</dbReference>
<dbReference type="EMBL" id="UOFF01000276">
    <property type="protein sequence ID" value="VAW56756.1"/>
    <property type="molecule type" value="Genomic_DNA"/>
</dbReference>
<dbReference type="PANTHER" id="PTHR23135:SF4">
    <property type="entry name" value="UDP-N-ACETYLMURAMOYL-L-ALANYL-D-GLUTAMATE--2,6-DIAMINOPIMELATE LIGASE MURE HOMOLOG, CHLOROPLASTIC"/>
    <property type="match status" value="1"/>
</dbReference>
<dbReference type="InterPro" id="IPR013221">
    <property type="entry name" value="Mur_ligase_cen"/>
</dbReference>
<name>A0A3B0XJZ8_9ZZZZ</name>
<dbReference type="AlphaFoldDB" id="A0A3B0XJZ8"/>
<dbReference type="GO" id="GO:0008765">
    <property type="term" value="F:UDP-N-acetylmuramoylalanyl-D-glutamate-2,6-diaminopimelate ligase activity"/>
    <property type="evidence" value="ECO:0007669"/>
    <property type="project" value="UniProtKB-EC"/>
</dbReference>
<dbReference type="SUPFAM" id="SSF63418">
    <property type="entry name" value="MurE/MurF N-terminal domain"/>
    <property type="match status" value="1"/>
</dbReference>